<evidence type="ECO:0000313" key="1">
    <source>
        <dbReference type="EMBL" id="RON79123.1"/>
    </source>
</evidence>
<proteinExistence type="predicted"/>
<dbReference type="CDD" id="cd16412">
    <property type="entry name" value="dndB"/>
    <property type="match status" value="1"/>
</dbReference>
<protein>
    <submittedName>
        <fullName evidence="1">DNA sulfur modification protein DndB</fullName>
    </submittedName>
</protein>
<gene>
    <name evidence="1" type="ORF">BK670_16545</name>
</gene>
<dbReference type="NCBIfam" id="TIGR03233">
    <property type="entry name" value="DNA_S_dndB"/>
    <property type="match status" value="1"/>
</dbReference>
<reference evidence="1 2" key="1">
    <citation type="submission" date="2016-10" db="EMBL/GenBank/DDBJ databases">
        <title>Comparative genome analysis of multiple Pseudomonas spp. focuses on biocontrol and plant growth promoting traits.</title>
        <authorList>
            <person name="Tao X.-Y."/>
            <person name="Taylor C.G."/>
        </authorList>
    </citation>
    <scope>NUCLEOTIDE SEQUENCE [LARGE SCALE GENOMIC DNA]</scope>
    <source>
        <strain evidence="1 2">28B5</strain>
    </source>
</reference>
<dbReference type="AlphaFoldDB" id="A0A423M8K1"/>
<dbReference type="RefSeq" id="WP_123451520.1">
    <property type="nucleotide sequence ID" value="NZ_MOBX01000014.1"/>
</dbReference>
<dbReference type="OrthoDB" id="3524978at2"/>
<dbReference type="NCBIfam" id="TIGR03187">
    <property type="entry name" value="DGQHR"/>
    <property type="match status" value="1"/>
</dbReference>
<accession>A0A423M8K1</accession>
<dbReference type="InterPro" id="IPR017601">
    <property type="entry name" value="DGQHR-contain_dom"/>
</dbReference>
<dbReference type="EMBL" id="MOBX01000014">
    <property type="protein sequence ID" value="RON79123.1"/>
    <property type="molecule type" value="Genomic_DNA"/>
</dbReference>
<dbReference type="Proteomes" id="UP000285378">
    <property type="component" value="Unassembled WGS sequence"/>
</dbReference>
<comment type="caution">
    <text evidence="1">The sequence shown here is derived from an EMBL/GenBank/DDBJ whole genome shotgun (WGS) entry which is preliminary data.</text>
</comment>
<dbReference type="Pfam" id="PF14072">
    <property type="entry name" value="DndB"/>
    <property type="match status" value="1"/>
</dbReference>
<dbReference type="InterPro" id="IPR017642">
    <property type="entry name" value="DNA_S_mod_DndB"/>
</dbReference>
<sequence length="362" mass="40857">MKPFDANYCYSFPAVRGIQAGRPFYIATCPMRIIPKIFSFDETEVPPELRAQRTLNKTRIPEMVRYLLDNPDDYVFSALTASIAVEIAFEEYPQSQNLGTLRVPMDAQILINDGQHRRKAIEEALLERPELGQDNIPVLFFVDEGLQRSQQMFADLNKHAIKPSPSLATLYDHRDPSSELARFLAKTTEPFVGLTEMERSSVSALSSKLFTLSSIKQATRSLLAKGSKDGYSEDEAMLATKFWKTLCIYMPDWQMAMSKNVSAAHLRQEYVHAHAVGLHALGLLGRSLIKCNPHTWEADLAGIRSVDWRKTNPEWLRRTMTHGKLSKSTSAIRLTCNALKNALSLPLSAEEILLEKQVLNND</sequence>
<evidence type="ECO:0000313" key="2">
    <source>
        <dbReference type="Proteomes" id="UP000285378"/>
    </source>
</evidence>
<name>A0A423M8K1_PSEFL</name>
<organism evidence="1 2">
    <name type="scientific">Pseudomonas fluorescens</name>
    <dbReference type="NCBI Taxonomy" id="294"/>
    <lineage>
        <taxon>Bacteria</taxon>
        <taxon>Pseudomonadati</taxon>
        <taxon>Pseudomonadota</taxon>
        <taxon>Gammaproteobacteria</taxon>
        <taxon>Pseudomonadales</taxon>
        <taxon>Pseudomonadaceae</taxon>
        <taxon>Pseudomonas</taxon>
    </lineage>
</organism>